<feature type="binding site" evidence="2">
    <location>
        <position position="138"/>
    </location>
    <ligand>
        <name>Mn(2+)</name>
        <dbReference type="ChEBI" id="CHEBI:29035"/>
        <label>2</label>
    </ligand>
</feature>
<dbReference type="InterPro" id="IPR011650">
    <property type="entry name" value="Peptidase_M20_dimer"/>
</dbReference>
<dbReference type="RefSeq" id="WP_043403407.1">
    <property type="nucleotide sequence ID" value="NZ_JPMI01000222.1"/>
</dbReference>
<dbReference type="Gene3D" id="3.40.630.10">
    <property type="entry name" value="Zn peptidases"/>
    <property type="match status" value="1"/>
</dbReference>
<comment type="caution">
    <text evidence="5">The sequence shown here is derived from an EMBL/GenBank/DDBJ whole genome shotgun (WGS) entry which is preliminary data.</text>
</comment>
<dbReference type="NCBIfam" id="TIGR01891">
    <property type="entry name" value="amidohydrolases"/>
    <property type="match status" value="1"/>
</dbReference>
<keyword evidence="2" id="KW-0479">Metal-binding</keyword>
<feature type="domain" description="Peptidase M20 dimerisation" evidence="4">
    <location>
        <begin position="217"/>
        <end position="318"/>
    </location>
</feature>
<proteinExistence type="predicted"/>
<evidence type="ECO:0000256" key="3">
    <source>
        <dbReference type="SAM" id="SignalP"/>
    </source>
</evidence>
<dbReference type="PANTHER" id="PTHR11014">
    <property type="entry name" value="PEPTIDASE M20 FAMILY MEMBER"/>
    <property type="match status" value="1"/>
</dbReference>
<evidence type="ECO:0000256" key="1">
    <source>
        <dbReference type="ARBA" id="ARBA00022801"/>
    </source>
</evidence>
<dbReference type="SUPFAM" id="SSF55031">
    <property type="entry name" value="Bacterial exopeptidase dimerisation domain"/>
    <property type="match status" value="1"/>
</dbReference>
<dbReference type="Proteomes" id="UP000028547">
    <property type="component" value="Unassembled WGS sequence"/>
</dbReference>
<keyword evidence="1" id="KW-0378">Hydrolase</keyword>
<dbReference type="FunFam" id="3.30.70.360:FF:000001">
    <property type="entry name" value="N-acetyldiaminopimelate deacetylase"/>
    <property type="match status" value="1"/>
</dbReference>
<dbReference type="GO" id="GO:0019877">
    <property type="term" value="P:diaminopimelate biosynthetic process"/>
    <property type="evidence" value="ECO:0007669"/>
    <property type="project" value="UniProtKB-ARBA"/>
</dbReference>
<feature type="binding site" evidence="2">
    <location>
        <position position="409"/>
    </location>
    <ligand>
        <name>Mn(2+)</name>
        <dbReference type="ChEBI" id="CHEBI:29035"/>
        <label>2</label>
    </ligand>
</feature>
<dbReference type="InterPro" id="IPR002933">
    <property type="entry name" value="Peptidase_M20"/>
</dbReference>
<feature type="signal peptide" evidence="3">
    <location>
        <begin position="1"/>
        <end position="23"/>
    </location>
</feature>
<evidence type="ECO:0000313" key="6">
    <source>
        <dbReference type="Proteomes" id="UP000028547"/>
    </source>
</evidence>
<dbReference type="SUPFAM" id="SSF53187">
    <property type="entry name" value="Zn-dependent exopeptidases"/>
    <property type="match status" value="1"/>
</dbReference>
<comment type="cofactor">
    <cofactor evidence="2">
        <name>Mn(2+)</name>
        <dbReference type="ChEBI" id="CHEBI:29035"/>
    </cofactor>
    <text evidence="2">The Mn(2+) ion enhances activity.</text>
</comment>
<evidence type="ECO:0000256" key="2">
    <source>
        <dbReference type="PIRSR" id="PIRSR005962-1"/>
    </source>
</evidence>
<organism evidence="5 6">
    <name type="scientific">Archangium violaceum Cb vi76</name>
    <dbReference type="NCBI Taxonomy" id="1406225"/>
    <lineage>
        <taxon>Bacteria</taxon>
        <taxon>Pseudomonadati</taxon>
        <taxon>Myxococcota</taxon>
        <taxon>Myxococcia</taxon>
        <taxon>Myxococcales</taxon>
        <taxon>Cystobacterineae</taxon>
        <taxon>Archangiaceae</taxon>
        <taxon>Archangium</taxon>
    </lineage>
</organism>
<dbReference type="Pfam" id="PF07687">
    <property type="entry name" value="M20_dimer"/>
    <property type="match status" value="1"/>
</dbReference>
<evidence type="ECO:0000313" key="5">
    <source>
        <dbReference type="EMBL" id="KFA90129.1"/>
    </source>
</evidence>
<dbReference type="PANTHER" id="PTHR11014:SF63">
    <property type="entry name" value="METALLOPEPTIDASE, PUTATIVE (AFU_ORTHOLOGUE AFUA_6G09600)-RELATED"/>
    <property type="match status" value="1"/>
</dbReference>
<dbReference type="Pfam" id="PF01546">
    <property type="entry name" value="Peptidase_M20"/>
    <property type="match status" value="1"/>
</dbReference>
<feature type="chain" id="PRO_5001781504" evidence="3">
    <location>
        <begin position="24"/>
        <end position="439"/>
    </location>
</feature>
<dbReference type="AlphaFoldDB" id="A0A084SNU4"/>
<dbReference type="EMBL" id="JPMI01000222">
    <property type="protein sequence ID" value="KFA90129.1"/>
    <property type="molecule type" value="Genomic_DNA"/>
</dbReference>
<reference evidence="5 6" key="1">
    <citation type="submission" date="2014-07" db="EMBL/GenBank/DDBJ databases">
        <title>Draft Genome Sequence of Gephyronic Acid Producer, Cystobacter violaceus Strain Cb vi76.</title>
        <authorList>
            <person name="Stevens D.C."/>
            <person name="Young J."/>
            <person name="Carmichael R."/>
            <person name="Tan J."/>
            <person name="Taylor R.E."/>
        </authorList>
    </citation>
    <scope>NUCLEOTIDE SEQUENCE [LARGE SCALE GENOMIC DNA]</scope>
    <source>
        <strain evidence="5 6">Cb vi76</strain>
    </source>
</reference>
<keyword evidence="2" id="KW-0464">Manganese</keyword>
<keyword evidence="3" id="KW-0732">Signal</keyword>
<dbReference type="GO" id="GO:0050118">
    <property type="term" value="F:N-acetyldiaminopimelate deacetylase activity"/>
    <property type="evidence" value="ECO:0007669"/>
    <property type="project" value="UniProtKB-ARBA"/>
</dbReference>
<gene>
    <name evidence="5" type="ORF">Q664_30605</name>
</gene>
<evidence type="ECO:0000259" key="4">
    <source>
        <dbReference type="Pfam" id="PF07687"/>
    </source>
</evidence>
<accession>A0A084SNU4</accession>
<sequence length="439" mass="46655">MKSLPLLALVLAAIVWPAAPALAAKAPSPALEGLDALYPQLDALYRDLHQNPELSHQEEKTAAKLAERLRALGFEVTPKVGGHGVVAVLRNGKGPTVLLRTDMDALPVEEKTGLPYASKAMAKDDTGQSVPVMHACGHDVHMTAWVGTATLLARAKDRWRGTLVMVGQPAEERGSGARGMLKDGLYKRFPKPDFAVALHNSASAAAGTIEYVAGYALANVDSVDITLHGKGGHGAYPHTTVDPIVLAARTILSLQTLVSREKHPLEPAVVTVGSIHGGTKHNIIPDEVKLQLTVRSYKPEVRKQLLAGIERVANAEAAAANAPRKPDVSVTEGTPATYNDPELTKRLVGAITRVLGKENLREATPVMGGEDFSEYGLAGVPAVMLWLGTVEPKRHAEAKAAGETLPSLHSPLFHPDRERTLRTGVTSLTTAALELLGKP</sequence>
<protein>
    <submittedName>
        <fullName evidence="5">Peptidase M20</fullName>
    </submittedName>
</protein>
<dbReference type="PIRSF" id="PIRSF005962">
    <property type="entry name" value="Pept_M20D_amidohydro"/>
    <property type="match status" value="1"/>
</dbReference>
<dbReference type="Gene3D" id="3.30.70.360">
    <property type="match status" value="1"/>
</dbReference>
<feature type="binding site" evidence="2">
    <location>
        <position position="172"/>
    </location>
    <ligand>
        <name>Mn(2+)</name>
        <dbReference type="ChEBI" id="CHEBI:29035"/>
        <label>2</label>
    </ligand>
</feature>
<name>A0A084SNU4_9BACT</name>
<dbReference type="GO" id="GO:0046872">
    <property type="term" value="F:metal ion binding"/>
    <property type="evidence" value="ECO:0007669"/>
    <property type="project" value="UniProtKB-KW"/>
</dbReference>
<dbReference type="InterPro" id="IPR017439">
    <property type="entry name" value="Amidohydrolase"/>
</dbReference>
<dbReference type="InterPro" id="IPR036264">
    <property type="entry name" value="Bact_exopeptidase_dim_dom"/>
</dbReference>
<feature type="binding site" evidence="2">
    <location>
        <position position="199"/>
    </location>
    <ligand>
        <name>Mn(2+)</name>
        <dbReference type="ChEBI" id="CHEBI:29035"/>
        <label>2</label>
    </ligand>
</feature>
<feature type="binding site" evidence="2">
    <location>
        <position position="136"/>
    </location>
    <ligand>
        <name>Mn(2+)</name>
        <dbReference type="ChEBI" id="CHEBI:29035"/>
        <label>2</label>
    </ligand>
</feature>